<keyword evidence="7" id="KW-0812">Transmembrane</keyword>
<evidence type="ECO:0000313" key="10">
    <source>
        <dbReference type="EMBL" id="THF66297.1"/>
    </source>
</evidence>
<accession>A0A4S4B5P9</accession>
<keyword evidence="2" id="KW-0479">Metal-binding</keyword>
<dbReference type="EMBL" id="SSOC01000002">
    <property type="protein sequence ID" value="THF66297.1"/>
    <property type="molecule type" value="Genomic_DNA"/>
</dbReference>
<keyword evidence="3 6" id="KW-0378">Hydrolase</keyword>
<dbReference type="PANTHER" id="PTHR22726:SF1">
    <property type="entry name" value="METALLOENDOPEPTIDASE OMA1, MITOCHONDRIAL"/>
    <property type="match status" value="1"/>
</dbReference>
<evidence type="ECO:0000256" key="5">
    <source>
        <dbReference type="ARBA" id="ARBA00023049"/>
    </source>
</evidence>
<dbReference type="Pfam" id="PF23368">
    <property type="entry name" value="DUF7092"/>
    <property type="match status" value="1"/>
</dbReference>
<evidence type="ECO:0000313" key="11">
    <source>
        <dbReference type="Proteomes" id="UP000308430"/>
    </source>
</evidence>
<evidence type="ECO:0000256" key="1">
    <source>
        <dbReference type="ARBA" id="ARBA00022670"/>
    </source>
</evidence>
<dbReference type="RefSeq" id="WP_136347246.1">
    <property type="nucleotide sequence ID" value="NZ_SSOC01000002.1"/>
</dbReference>
<gene>
    <name evidence="10" type="ORF">E6C76_05495</name>
</gene>
<organism evidence="10 11">
    <name type="scientific">Pseudothauera nasutitermitis</name>
    <dbReference type="NCBI Taxonomy" id="2565930"/>
    <lineage>
        <taxon>Bacteria</taxon>
        <taxon>Pseudomonadati</taxon>
        <taxon>Pseudomonadota</taxon>
        <taxon>Betaproteobacteria</taxon>
        <taxon>Rhodocyclales</taxon>
        <taxon>Zoogloeaceae</taxon>
        <taxon>Pseudothauera</taxon>
    </lineage>
</organism>
<dbReference type="AlphaFoldDB" id="A0A4S4B5P9"/>
<comment type="similarity">
    <text evidence="6">Belongs to the peptidase M48 family.</text>
</comment>
<proteinExistence type="inferred from homology"/>
<dbReference type="InterPro" id="IPR051156">
    <property type="entry name" value="Mito/Outer_Membr_Metalloprot"/>
</dbReference>
<keyword evidence="7" id="KW-0472">Membrane</keyword>
<keyword evidence="11" id="KW-1185">Reference proteome</keyword>
<dbReference type="GO" id="GO:0016020">
    <property type="term" value="C:membrane"/>
    <property type="evidence" value="ECO:0007669"/>
    <property type="project" value="TreeGrafter"/>
</dbReference>
<keyword evidence="4 6" id="KW-0862">Zinc</keyword>
<dbReference type="Proteomes" id="UP000308430">
    <property type="component" value="Unassembled WGS sequence"/>
</dbReference>
<keyword evidence="5 6" id="KW-0482">Metalloprotease</keyword>
<dbReference type="Gene3D" id="3.30.2010.10">
    <property type="entry name" value="Metalloproteases ('zincins'), catalytic domain"/>
    <property type="match status" value="1"/>
</dbReference>
<feature type="domain" description="Peptidase M48" evidence="8">
    <location>
        <begin position="181"/>
        <end position="333"/>
    </location>
</feature>
<name>A0A4S4B5P9_9RHOO</name>
<feature type="transmembrane region" description="Helical" evidence="7">
    <location>
        <begin position="99"/>
        <end position="119"/>
    </location>
</feature>
<feature type="domain" description="DUF7092" evidence="9">
    <location>
        <begin position="3"/>
        <end position="82"/>
    </location>
</feature>
<evidence type="ECO:0000256" key="4">
    <source>
        <dbReference type="ARBA" id="ARBA00022833"/>
    </source>
</evidence>
<keyword evidence="1 6" id="KW-0645">Protease</keyword>
<comment type="cofactor">
    <cofactor evidence="6">
        <name>Zn(2+)</name>
        <dbReference type="ChEBI" id="CHEBI:29105"/>
    </cofactor>
    <text evidence="6">Binds 1 zinc ion per subunit.</text>
</comment>
<comment type="caution">
    <text evidence="10">The sequence shown here is derived from an EMBL/GenBank/DDBJ whole genome shotgun (WGS) entry which is preliminary data.</text>
</comment>
<dbReference type="InterPro" id="IPR055518">
    <property type="entry name" value="DUF7092"/>
</dbReference>
<dbReference type="Pfam" id="PF01435">
    <property type="entry name" value="Peptidase_M48"/>
    <property type="match status" value="1"/>
</dbReference>
<dbReference type="GO" id="GO:0046872">
    <property type="term" value="F:metal ion binding"/>
    <property type="evidence" value="ECO:0007669"/>
    <property type="project" value="UniProtKB-KW"/>
</dbReference>
<dbReference type="GO" id="GO:0051603">
    <property type="term" value="P:proteolysis involved in protein catabolic process"/>
    <property type="evidence" value="ECO:0007669"/>
    <property type="project" value="TreeGrafter"/>
</dbReference>
<reference evidence="10 11" key="1">
    <citation type="submission" date="2019-04" db="EMBL/GenBank/DDBJ databases">
        <title>Azoarcus nasutitermitis sp. nov. isolated from termite nest.</title>
        <authorList>
            <person name="Lin S.-Y."/>
            <person name="Hameed A."/>
            <person name="Hsu Y.-H."/>
            <person name="Young C.-C."/>
        </authorList>
    </citation>
    <scope>NUCLEOTIDE SEQUENCE [LARGE SCALE GENOMIC DNA]</scope>
    <source>
        <strain evidence="10 11">CC-YHH838</strain>
    </source>
</reference>
<dbReference type="CDD" id="cd07332">
    <property type="entry name" value="M48C_Oma1_like"/>
    <property type="match status" value="1"/>
</dbReference>
<dbReference type="InterPro" id="IPR001915">
    <property type="entry name" value="Peptidase_M48"/>
</dbReference>
<evidence type="ECO:0000259" key="9">
    <source>
        <dbReference type="Pfam" id="PF23368"/>
    </source>
</evidence>
<evidence type="ECO:0000259" key="8">
    <source>
        <dbReference type="Pfam" id="PF01435"/>
    </source>
</evidence>
<evidence type="ECO:0000256" key="2">
    <source>
        <dbReference type="ARBA" id="ARBA00022723"/>
    </source>
</evidence>
<evidence type="ECO:0000256" key="7">
    <source>
        <dbReference type="SAM" id="Phobius"/>
    </source>
</evidence>
<keyword evidence="7" id="KW-1133">Transmembrane helix</keyword>
<sequence length="336" mass="36482">MRIEGRYLDGRSSRRQTAVALVEDGRLHLLGTDGAALRESVPLAEVNISSRVGNTPRHLRLPDGASFESDDNDTIDALVARHRPARALLAHRLESRLRYVLIGLLVTVAFVWGSVQWGVPALAKVAAHALPLEVNEYADRSVLALLDRHMLEPSKLPEAEQARLLEAFAPLVAAENGQAAYRVLFRDAQDSIGANAMALPAGTIVFTDQLVKLAKHDEELVAVLAHEIGHVVERHAMRRSIQASVMGLLAALVVGDVSSVSSAVTALPLILTELGYSRAFEVEADRHAVRTLREHGIEPGRLADVLQRLDPSKSAGNAYLRTHPPTSERVRAIVGN</sequence>
<evidence type="ECO:0000256" key="6">
    <source>
        <dbReference type="RuleBase" id="RU003983"/>
    </source>
</evidence>
<protein>
    <submittedName>
        <fullName evidence="10">M48 family metallopeptidase</fullName>
    </submittedName>
</protein>
<dbReference type="PANTHER" id="PTHR22726">
    <property type="entry name" value="METALLOENDOPEPTIDASE OMA1"/>
    <property type="match status" value="1"/>
</dbReference>
<dbReference type="OrthoDB" id="9810445at2"/>
<evidence type="ECO:0000256" key="3">
    <source>
        <dbReference type="ARBA" id="ARBA00022801"/>
    </source>
</evidence>
<dbReference type="GO" id="GO:0004222">
    <property type="term" value="F:metalloendopeptidase activity"/>
    <property type="evidence" value="ECO:0007669"/>
    <property type="project" value="InterPro"/>
</dbReference>